<reference evidence="2" key="2">
    <citation type="journal article" date="2017" name="Nat. Commun.">
        <title>Single-virus genomics reveals hidden cosmopolitan and abundant viruses.</title>
        <authorList>
            <person name="Martinez-Hernandez F."/>
            <person name="Fornas O."/>
            <person name="Lluesma Gomez M."/>
            <person name="Bolduc B."/>
            <person name="de la Cruz Pena M.J."/>
            <person name="Martinez J.M."/>
            <person name="Anton J."/>
            <person name="Gasol J.M."/>
            <person name="Rosselli R."/>
            <person name="Rodriguez-Valera F."/>
            <person name="Sullivan M.B."/>
            <person name="Acinas S.G."/>
            <person name="Martinez-Garcia M."/>
        </authorList>
    </citation>
    <scope>NUCLEOTIDE SEQUENCE</scope>
</reference>
<sequence length="308" mass="36665">MSKKPQILKEIQNKELPEVNYAYQKTISYSQMSMYRSCPHKWALQYKDGHYQNEQSIHFTFGTAMHEVIQDWLTVLYEQSGVKADAMDLEELFQEKFIGLYKEGYTKNKDTHYSSPEELREFFEDGIAILEFLKKKRKQYFGNRGWHLAGIELPIVMNIGNNLVYKGFIDMVLYHEPTNKFYVYDIKTSTRGWNDKAKKDETKQMQLVLYKKFFNEQYGIPLEDIEVEFFIVRRKVWENSDYPIHRVQLHRPAAGRNKLRKADRILEEFISDCFTPKGKYLDVEHPKVVSKLCGWCPFNNNKELCNKQ</sequence>
<feature type="domain" description="PD-(D/E)XK endonuclease-like" evidence="1">
    <location>
        <begin position="26"/>
        <end position="299"/>
    </location>
</feature>
<name>A0A218MM85_9VIRU</name>
<organism evidence="2">
    <name type="scientific">uncultured virus</name>
    <dbReference type="NCBI Taxonomy" id="340016"/>
    <lineage>
        <taxon>Viruses</taxon>
        <taxon>environmental samples</taxon>
    </lineage>
</organism>
<dbReference type="Gene3D" id="3.90.320.10">
    <property type="match status" value="1"/>
</dbReference>
<evidence type="ECO:0000259" key="1">
    <source>
        <dbReference type="Pfam" id="PF12705"/>
    </source>
</evidence>
<dbReference type="EMBL" id="KY052832">
    <property type="protein sequence ID" value="ASF00397.1"/>
    <property type="molecule type" value="Genomic_DNA"/>
</dbReference>
<evidence type="ECO:0000313" key="2">
    <source>
        <dbReference type="EMBL" id="ASF00397.1"/>
    </source>
</evidence>
<dbReference type="InterPro" id="IPR038726">
    <property type="entry name" value="PDDEXK_AddAB-type"/>
</dbReference>
<proteinExistence type="predicted"/>
<protein>
    <submittedName>
        <fullName evidence="2">Putative PD-(D/E)XK nuclease</fullName>
    </submittedName>
</protein>
<dbReference type="SUPFAM" id="SSF52980">
    <property type="entry name" value="Restriction endonuclease-like"/>
    <property type="match status" value="1"/>
</dbReference>
<dbReference type="InterPro" id="IPR011604">
    <property type="entry name" value="PDDEXK-like_dom_sf"/>
</dbReference>
<reference evidence="2" key="1">
    <citation type="submission" date="2016-10" db="EMBL/GenBank/DDBJ databases">
        <authorList>
            <person name="Varghese N."/>
        </authorList>
    </citation>
    <scope>NUCLEOTIDE SEQUENCE</scope>
</reference>
<accession>A0A218MM85</accession>
<dbReference type="InterPro" id="IPR011335">
    <property type="entry name" value="Restrct_endonuc-II-like"/>
</dbReference>
<dbReference type="Pfam" id="PF12705">
    <property type="entry name" value="PDDEXK_1"/>
    <property type="match status" value="1"/>
</dbReference>